<proteinExistence type="predicted"/>
<gene>
    <name evidence="1" type="ORF">LC087_06210</name>
</gene>
<protein>
    <submittedName>
        <fullName evidence="1">DUF2487 family protein</fullName>
    </submittedName>
</protein>
<dbReference type="EMBL" id="CP129013">
    <property type="protein sequence ID" value="WLR43726.1"/>
    <property type="molecule type" value="Genomic_DNA"/>
</dbReference>
<organism evidence="1 2">
    <name type="scientific">Bacillus carboniphilus</name>
    <dbReference type="NCBI Taxonomy" id="86663"/>
    <lineage>
        <taxon>Bacteria</taxon>
        <taxon>Bacillati</taxon>
        <taxon>Bacillota</taxon>
        <taxon>Bacilli</taxon>
        <taxon>Bacillales</taxon>
        <taxon>Bacillaceae</taxon>
        <taxon>Bacillus</taxon>
    </lineage>
</organism>
<evidence type="ECO:0000313" key="2">
    <source>
        <dbReference type="Proteomes" id="UP001197974"/>
    </source>
</evidence>
<accession>A0ABY9K1E0</accession>
<evidence type="ECO:0000313" key="1">
    <source>
        <dbReference type="EMBL" id="WLR43726.1"/>
    </source>
</evidence>
<name>A0ABY9K1E0_9BACI</name>
<dbReference type="Pfam" id="PF10673">
    <property type="entry name" value="DUF2487"/>
    <property type="match status" value="1"/>
</dbReference>
<dbReference type="InterPro" id="IPR019615">
    <property type="entry name" value="DUF2487"/>
</dbReference>
<dbReference type="Proteomes" id="UP001197974">
    <property type="component" value="Chromosome"/>
</dbReference>
<reference evidence="1 2" key="1">
    <citation type="submission" date="2023-06" db="EMBL/GenBank/DDBJ databases">
        <title>Five Gram-positive bacteria isolated from mangrove sediments in Shenzhen, Guangdong, China.</title>
        <authorList>
            <person name="Yu S."/>
            <person name="Zheng W."/>
            <person name="Huang Y."/>
        </authorList>
    </citation>
    <scope>NUCLEOTIDE SEQUENCE [LARGE SCALE GENOMIC DNA]</scope>
    <source>
        <strain evidence="1 2">SaN35-3</strain>
    </source>
</reference>
<dbReference type="RefSeq" id="WP_226538536.1">
    <property type="nucleotide sequence ID" value="NZ_CP129013.1"/>
</dbReference>
<keyword evidence="2" id="KW-1185">Reference proteome</keyword>
<sequence>MRWEIKDWDLYKQSKEYVDTVVVPVVPLSLKNKQQLEKHEYLTLLSQELEKQLRGRLFLTPPLVYFFPEKQRLETDMNNWKEILSKHFTYIFFLTGEEVLKESQDVLWSPTIPIENMDQSLKKKVIQDQVAQILNILLQYWNSR</sequence>